<keyword evidence="3" id="KW-1185">Reference proteome</keyword>
<dbReference type="Gene3D" id="3.90.550.10">
    <property type="entry name" value="Spore Coat Polysaccharide Biosynthesis Protein SpsA, Chain A"/>
    <property type="match status" value="1"/>
</dbReference>
<dbReference type="OrthoDB" id="2014201at2759"/>
<dbReference type="EMBL" id="JAGSXJ010000002">
    <property type="protein sequence ID" value="KAH6695202.1"/>
    <property type="molecule type" value="Genomic_DNA"/>
</dbReference>
<evidence type="ECO:0000313" key="3">
    <source>
        <dbReference type="Proteomes" id="UP000770015"/>
    </source>
</evidence>
<proteinExistence type="predicted"/>
<gene>
    <name evidence="2" type="ORF">F5X68DRAFT_29229</name>
</gene>
<dbReference type="PANTHER" id="PTHR11183">
    <property type="entry name" value="GLYCOGENIN SUBFAMILY MEMBER"/>
    <property type="match status" value="1"/>
</dbReference>
<organism evidence="2 3">
    <name type="scientific">Plectosphaerella plurivora</name>
    <dbReference type="NCBI Taxonomy" id="936078"/>
    <lineage>
        <taxon>Eukaryota</taxon>
        <taxon>Fungi</taxon>
        <taxon>Dikarya</taxon>
        <taxon>Ascomycota</taxon>
        <taxon>Pezizomycotina</taxon>
        <taxon>Sordariomycetes</taxon>
        <taxon>Hypocreomycetidae</taxon>
        <taxon>Glomerellales</taxon>
        <taxon>Plectosphaerellaceae</taxon>
        <taxon>Plectosphaerella</taxon>
    </lineage>
</organism>
<dbReference type="InterPro" id="IPR050587">
    <property type="entry name" value="GNT1/Glycosyltrans_8"/>
</dbReference>
<feature type="transmembrane region" description="Helical" evidence="1">
    <location>
        <begin position="20"/>
        <end position="40"/>
    </location>
</feature>
<evidence type="ECO:0000256" key="1">
    <source>
        <dbReference type="SAM" id="Phobius"/>
    </source>
</evidence>
<keyword evidence="1" id="KW-0472">Membrane</keyword>
<name>A0A9P8VKH9_9PEZI</name>
<evidence type="ECO:0000313" key="2">
    <source>
        <dbReference type="EMBL" id="KAH6695202.1"/>
    </source>
</evidence>
<dbReference type="Proteomes" id="UP000770015">
    <property type="component" value="Unassembled WGS sequence"/>
</dbReference>
<comment type="caution">
    <text evidence="2">The sequence shown here is derived from an EMBL/GenBank/DDBJ whole genome shotgun (WGS) entry which is preliminary data.</text>
</comment>
<keyword evidence="1" id="KW-0812">Transmembrane</keyword>
<accession>A0A9P8VKH9</accession>
<dbReference type="AlphaFoldDB" id="A0A9P8VKH9"/>
<sequence>MAASAQKQPTLFEMASSKRARLIGVFALFCGLAYVVFYHADNLGTFRAAAIPPAPLPVAPVSPTLRDEVDWSRFAYAQYVTNSVYLCNSVMFFAKLFQLSSRADRVMMYPAKMLPDPEATEGATADARLIIKARDKYGVKLSPVKVQHKSGHDSTWADSFTKLLAFNQTQYDRVLSMDSDSTILQNMDELFLLPKVPFAAPRAYWLYPDQQILSSQIMLVTPSVEEFARVQAKVDAASTDDYDMEIVNQLYRDSALIIPHRPYNLITGEFKGSDHKYYLGSETEAWDPLSIYNEAKFVHFSDWPIPKPWIAASEEAMQKNEPACEEKDGQTECTARQLWNSFYTEFRQRRKTVCNP</sequence>
<keyword evidence="1" id="KW-1133">Transmembrane helix</keyword>
<dbReference type="SUPFAM" id="SSF53448">
    <property type="entry name" value="Nucleotide-diphospho-sugar transferases"/>
    <property type="match status" value="1"/>
</dbReference>
<reference evidence="2" key="1">
    <citation type="journal article" date="2021" name="Nat. Commun.">
        <title>Genetic determinants of endophytism in the Arabidopsis root mycobiome.</title>
        <authorList>
            <person name="Mesny F."/>
            <person name="Miyauchi S."/>
            <person name="Thiergart T."/>
            <person name="Pickel B."/>
            <person name="Atanasova L."/>
            <person name="Karlsson M."/>
            <person name="Huettel B."/>
            <person name="Barry K.W."/>
            <person name="Haridas S."/>
            <person name="Chen C."/>
            <person name="Bauer D."/>
            <person name="Andreopoulos W."/>
            <person name="Pangilinan J."/>
            <person name="LaButti K."/>
            <person name="Riley R."/>
            <person name="Lipzen A."/>
            <person name="Clum A."/>
            <person name="Drula E."/>
            <person name="Henrissat B."/>
            <person name="Kohler A."/>
            <person name="Grigoriev I.V."/>
            <person name="Martin F.M."/>
            <person name="Hacquard S."/>
        </authorList>
    </citation>
    <scope>NUCLEOTIDE SEQUENCE</scope>
    <source>
        <strain evidence="2">MPI-SDFR-AT-0117</strain>
    </source>
</reference>
<dbReference type="InterPro" id="IPR029044">
    <property type="entry name" value="Nucleotide-diphossugar_trans"/>
</dbReference>
<protein>
    <submittedName>
        <fullName evidence="2">Glucose N-acetyltransferase</fullName>
    </submittedName>
</protein>